<dbReference type="Pfam" id="PF00334">
    <property type="entry name" value="NDK"/>
    <property type="match status" value="2"/>
</dbReference>
<feature type="region of interest" description="Disordered" evidence="6">
    <location>
        <begin position="678"/>
        <end position="700"/>
    </location>
</feature>
<dbReference type="PROSITE" id="PS00469">
    <property type="entry name" value="NDPK"/>
    <property type="match status" value="1"/>
</dbReference>
<evidence type="ECO:0000259" key="7">
    <source>
        <dbReference type="PROSITE" id="PS51336"/>
    </source>
</evidence>
<dbReference type="PROSITE" id="PS51374">
    <property type="entry name" value="NDPK_LIKE"/>
    <property type="match status" value="2"/>
</dbReference>
<dbReference type="InterPro" id="IPR057579">
    <property type="entry name" value="DM10_NDK7"/>
</dbReference>
<dbReference type="InterPro" id="IPR037993">
    <property type="entry name" value="NDPk7B"/>
</dbReference>
<dbReference type="Gene3D" id="3.30.70.141">
    <property type="entry name" value="Nucleoside diphosphate kinase-like domain"/>
    <property type="match status" value="3"/>
</dbReference>
<keyword evidence="3" id="KW-0206">Cytoskeleton</keyword>
<organism evidence="8 9">
    <name type="scientific">Macrostomum lignano</name>
    <dbReference type="NCBI Taxonomy" id="282301"/>
    <lineage>
        <taxon>Eukaryota</taxon>
        <taxon>Metazoa</taxon>
        <taxon>Spiralia</taxon>
        <taxon>Lophotrochozoa</taxon>
        <taxon>Platyhelminthes</taxon>
        <taxon>Rhabditophora</taxon>
        <taxon>Macrostomorpha</taxon>
        <taxon>Macrostomida</taxon>
        <taxon>Macrostomidae</taxon>
        <taxon>Macrostomum</taxon>
    </lineage>
</organism>
<evidence type="ECO:0000313" key="9">
    <source>
        <dbReference type="WBParaSite" id="maker-uti_cns_0003173-snap-gene-0.3-mRNA-1"/>
    </source>
</evidence>
<keyword evidence="8" id="KW-1185">Reference proteome</keyword>
<dbReference type="Proteomes" id="UP000095280">
    <property type="component" value="Unplaced"/>
</dbReference>
<feature type="compositionally biased region" description="Polar residues" evidence="6">
    <location>
        <begin position="678"/>
        <end position="690"/>
    </location>
</feature>
<evidence type="ECO:0000256" key="3">
    <source>
        <dbReference type="ARBA" id="ARBA00023212"/>
    </source>
</evidence>
<dbReference type="PROSITE" id="PS51336">
    <property type="entry name" value="DM10"/>
    <property type="match status" value="1"/>
</dbReference>
<dbReference type="InterPro" id="IPR023005">
    <property type="entry name" value="Nucleoside_diP_kinase_AS"/>
</dbReference>
<dbReference type="InterPro" id="IPR034907">
    <property type="entry name" value="NDK-like_dom"/>
</dbReference>
<name>A0A1I8GUN8_9PLAT</name>
<evidence type="ECO:0000256" key="1">
    <source>
        <dbReference type="ARBA" id="ARBA00004430"/>
    </source>
</evidence>
<dbReference type="WBParaSite" id="maker-uti_cns_0003173-snap-gene-0.3-mRNA-1">
    <property type="protein sequence ID" value="maker-uti_cns_0003173-snap-gene-0.3-mRNA-1"/>
    <property type="gene ID" value="maker-uti_cns_0003173-snap-gene-0.3"/>
</dbReference>
<keyword evidence="2" id="KW-0963">Cytoplasm</keyword>
<dbReference type="Gene3D" id="2.30.29.170">
    <property type="match status" value="1"/>
</dbReference>
<dbReference type="GO" id="GO:0005813">
    <property type="term" value="C:centrosome"/>
    <property type="evidence" value="ECO:0007669"/>
    <property type="project" value="TreeGrafter"/>
</dbReference>
<evidence type="ECO:0000256" key="5">
    <source>
        <dbReference type="PROSITE-ProRule" id="PRU00706"/>
    </source>
</evidence>
<evidence type="ECO:0000256" key="2">
    <source>
        <dbReference type="ARBA" id="ARBA00022490"/>
    </source>
</evidence>
<feature type="domain" description="DM10" evidence="7">
    <location>
        <begin position="85"/>
        <end position="173"/>
    </location>
</feature>
<evidence type="ECO:0000256" key="4">
    <source>
        <dbReference type="ARBA" id="ARBA00023273"/>
    </source>
</evidence>
<dbReference type="Pfam" id="PF25364">
    <property type="entry name" value="PH_NDK7_N"/>
    <property type="match status" value="1"/>
</dbReference>
<comment type="caution">
    <text evidence="5">Lacks conserved residue(s) required for the propagation of feature annotation.</text>
</comment>
<dbReference type="AlphaFoldDB" id="A0A1I8GUN8"/>
<dbReference type="PANTHER" id="PTHR43109">
    <property type="entry name" value="NUCLEOSIDE DIPHOSPHATE KINASE 7"/>
    <property type="match status" value="1"/>
</dbReference>
<dbReference type="FunFam" id="3.30.70.141:FF:000004">
    <property type="entry name" value="Nucleoside diphosphate kinase 7"/>
    <property type="match status" value="1"/>
</dbReference>
<comment type="similarity">
    <text evidence="5">Belongs to the NDK family.</text>
</comment>
<dbReference type="SMART" id="SM00562">
    <property type="entry name" value="NDK"/>
    <property type="match status" value="2"/>
</dbReference>
<evidence type="ECO:0000313" key="8">
    <source>
        <dbReference type="Proteomes" id="UP000095280"/>
    </source>
</evidence>
<sequence>MAAVARRQRKSLAAAQNAEPLRQAVLNVWQQLHQEFINRGCIAAGMCTVKRNTPMGQNSSLLIQQLIGVASSSNSKRLLLPHFQADERFALIAEWFDPQAAIVRRYQLLYHTADNTVEMFDLKNRRSFLRRTTVDNLKLADLFIGNTVNVLSRQLTFIDYGDDFTKRRLGQRTERTCALVKPAAFAKAGAILEAAQAAGLSVANLRMGRLDRSEALEFYREHEGKSFLPQLLGSITSGPILAIELMARQEAPTSLRARFGQDATNNAVHGSDSEASAARELGFFFPASGPARVANTSGGGEGCTCGLVKPHAVASGCLGQILSAIAEAGFSINAMAMFRLDKANAEEFLEVYKGVVAEYSSMVAELTSGPCVVLEIGGPGDVYKEFREFCGPADPEIGRHLRPRTLRARFGKDKVQNAVHCTDLPEDTQLEVQYFFEILDKRSPQPASVVGGGQEWHLGHHAAVPLAANLKPNRGAHGGIRAPQLTLISVVLSEHGSPVPGRRPLQAQKANPADLRLRGGGHRQLFAAEERLGAALESLAPRPMGFTRGPSRRARATVIAPCGGTEISKPSMPPRTPGDAAVLHAEHGGVAAVHEREVGQLEVDDAFGQHFGRTGALQGHQCSVHVLQADVESPGLTDWVGLDFLCAPGIGDQVEVRLAAPADNQVVHDAALAVQKQRQTGLRNSGQPENRPTCPGAKAATSATVRKDTRLSLLTPQTRSCCMWLTSNRPALSLACLCSATMPPAAYCTGSWWPANSTIRPPNSVCRSNNGVRLAAAALADSKRRGELRQGAHLRARLSIAKTGPAAWQLL</sequence>
<dbReference type="PANTHER" id="PTHR43109:SF2">
    <property type="entry name" value="NUCLEOSIDE DIPHOSPHATE KINASE 7"/>
    <property type="match status" value="1"/>
</dbReference>
<comment type="subcellular location">
    <subcellularLocation>
        <location evidence="1">Cytoplasm</location>
        <location evidence="1">Cytoskeleton</location>
        <location evidence="1">Cilium axoneme</location>
    </subcellularLocation>
</comment>
<dbReference type="GO" id="GO:0005879">
    <property type="term" value="C:axonemal microtubule"/>
    <property type="evidence" value="ECO:0007669"/>
    <property type="project" value="TreeGrafter"/>
</dbReference>
<dbReference type="SUPFAM" id="SSF54919">
    <property type="entry name" value="Nucleoside diphosphate kinase, NDK"/>
    <property type="match status" value="2"/>
</dbReference>
<dbReference type="InterPro" id="IPR006602">
    <property type="entry name" value="DM10_dom"/>
</dbReference>
<accession>A0A1I8GUN8</accession>
<dbReference type="InterPro" id="IPR036850">
    <property type="entry name" value="NDK-like_dom_sf"/>
</dbReference>
<protein>
    <submittedName>
        <fullName evidence="9">DM10 domain-containing protein</fullName>
    </submittedName>
</protein>
<dbReference type="SMART" id="SM00676">
    <property type="entry name" value="DM10"/>
    <property type="match status" value="1"/>
</dbReference>
<reference evidence="9" key="1">
    <citation type="submission" date="2016-11" db="UniProtKB">
        <authorList>
            <consortium name="WormBaseParasite"/>
        </authorList>
    </citation>
    <scope>IDENTIFICATION</scope>
</reference>
<dbReference type="CDD" id="cd04412">
    <property type="entry name" value="NDPk7B"/>
    <property type="match status" value="1"/>
</dbReference>
<keyword evidence="4" id="KW-0966">Cell projection</keyword>
<proteinExistence type="inferred from homology"/>
<evidence type="ECO:0000256" key="6">
    <source>
        <dbReference type="SAM" id="MobiDB-lite"/>
    </source>
</evidence>